<proteinExistence type="predicted"/>
<accession>A0A4V5NHL8</accession>
<protein>
    <recommendedName>
        <fullName evidence="4">BED-type domain-containing protein</fullName>
    </recommendedName>
</protein>
<evidence type="ECO:0000256" key="1">
    <source>
        <dbReference type="SAM" id="MobiDB-lite"/>
    </source>
</evidence>
<organism evidence="2 3">
    <name type="scientific">Cryomyces minteri</name>
    <dbReference type="NCBI Taxonomy" id="331657"/>
    <lineage>
        <taxon>Eukaryota</taxon>
        <taxon>Fungi</taxon>
        <taxon>Dikarya</taxon>
        <taxon>Ascomycota</taxon>
        <taxon>Pezizomycotina</taxon>
        <taxon>Dothideomycetes</taxon>
        <taxon>Dothideomycetes incertae sedis</taxon>
        <taxon>Cryomyces</taxon>
    </lineage>
</organism>
<dbReference type="EMBL" id="NAJN01000092">
    <property type="protein sequence ID" value="TKA79579.1"/>
    <property type="molecule type" value="Genomic_DNA"/>
</dbReference>
<reference evidence="2 3" key="1">
    <citation type="submission" date="2017-03" db="EMBL/GenBank/DDBJ databases">
        <title>Genomes of endolithic fungi from Antarctica.</title>
        <authorList>
            <person name="Coleine C."/>
            <person name="Masonjones S."/>
            <person name="Stajich J.E."/>
        </authorList>
    </citation>
    <scope>NUCLEOTIDE SEQUENCE [LARGE SCALE GENOMIC DNA]</scope>
    <source>
        <strain evidence="2 3">CCFEE 5187</strain>
    </source>
</reference>
<dbReference type="AlphaFoldDB" id="A0A4V5NHL8"/>
<keyword evidence="3" id="KW-1185">Reference proteome</keyword>
<dbReference type="Proteomes" id="UP000308768">
    <property type="component" value="Unassembled WGS sequence"/>
</dbReference>
<feature type="region of interest" description="Disordered" evidence="1">
    <location>
        <begin position="28"/>
        <end position="47"/>
    </location>
</feature>
<gene>
    <name evidence="2" type="ORF">B0A49_08191</name>
</gene>
<sequence>MPTQTRHQILRGLDEDNSTLSELSSAQFAESERESSALDDTLPPTQKRRGIACKSTWSWAREAVTGEAEKDKHGRKIWYCKRCGSATATLERARRHLKSKHGVTIVEEETSIKAATKQTIEDIFGKQKAQQEGRSVEQEKHLTSAVNKEAFEKSIAQLITINNLPHSIIRWPAFQAVLHSINYMASDVLQYSRHTVPKLIQ</sequence>
<name>A0A4V5NHL8_9PEZI</name>
<evidence type="ECO:0000313" key="2">
    <source>
        <dbReference type="EMBL" id="TKA79579.1"/>
    </source>
</evidence>
<evidence type="ECO:0008006" key="4">
    <source>
        <dbReference type="Google" id="ProtNLM"/>
    </source>
</evidence>
<dbReference type="OrthoDB" id="5074281at2759"/>
<evidence type="ECO:0000313" key="3">
    <source>
        <dbReference type="Proteomes" id="UP000308768"/>
    </source>
</evidence>
<comment type="caution">
    <text evidence="2">The sequence shown here is derived from an EMBL/GenBank/DDBJ whole genome shotgun (WGS) entry which is preliminary data.</text>
</comment>